<sequence length="207" mass="22444">MGLETLILIALLGVSVSMRPWRLLRGSGSALLTPLFASLTLLPWLWALPRMHAMPLALQLSGACAVTLMLGWPLAVPVLVLVGLLSAIITPAPVAEIVAQIVWFGLVPSTLSLGLGVGLRRWFGERPFLYILGRGFLGTVLCTFAGASLALWMGHDIAHTATALGLVGRWLLAWGDGFMTGMLTAIFVAFKPQWLATWSDRLYLRQR</sequence>
<name>A0A3N4U9D7_9BURK</name>
<keyword evidence="3" id="KW-1185">Reference proteome</keyword>
<proteinExistence type="predicted"/>
<keyword evidence="1" id="KW-0472">Membrane</keyword>
<dbReference type="AlphaFoldDB" id="A0A3N4U9D7"/>
<reference evidence="2 3" key="1">
    <citation type="submission" date="2018-11" db="EMBL/GenBank/DDBJ databases">
        <title>Genomic Encyclopedia of Type Strains, Phase IV (KMG-IV): sequencing the most valuable type-strain genomes for metagenomic binning, comparative biology and taxonomic classification.</title>
        <authorList>
            <person name="Goeker M."/>
        </authorList>
    </citation>
    <scope>NUCLEOTIDE SEQUENCE [LARGE SCALE GENOMIC DNA]</scope>
    <source>
        <strain evidence="2 3">DSM 101684</strain>
    </source>
</reference>
<feature type="transmembrane region" description="Helical" evidence="1">
    <location>
        <begin position="60"/>
        <end position="89"/>
    </location>
</feature>
<dbReference type="OrthoDB" id="5297929at2"/>
<gene>
    <name evidence="2" type="ORF">EDC62_2109</name>
</gene>
<keyword evidence="1" id="KW-0812">Transmembrane</keyword>
<feature type="transmembrane region" description="Helical" evidence="1">
    <location>
        <begin position="101"/>
        <end position="119"/>
    </location>
</feature>
<dbReference type="EMBL" id="RKQL01000005">
    <property type="protein sequence ID" value="RPE64985.1"/>
    <property type="molecule type" value="Genomic_DNA"/>
</dbReference>
<evidence type="ECO:0000256" key="1">
    <source>
        <dbReference type="SAM" id="Phobius"/>
    </source>
</evidence>
<dbReference type="Proteomes" id="UP000272193">
    <property type="component" value="Unassembled WGS sequence"/>
</dbReference>
<comment type="caution">
    <text evidence="2">The sequence shown here is derived from an EMBL/GenBank/DDBJ whole genome shotgun (WGS) entry which is preliminary data.</text>
</comment>
<organism evidence="2 3">
    <name type="scientific">Tibeticola sediminis</name>
    <dbReference type="NCBI Taxonomy" id="1917811"/>
    <lineage>
        <taxon>Bacteria</taxon>
        <taxon>Pseudomonadati</taxon>
        <taxon>Pseudomonadota</taxon>
        <taxon>Betaproteobacteria</taxon>
        <taxon>Burkholderiales</taxon>
        <taxon>Comamonadaceae</taxon>
        <taxon>Tibeticola</taxon>
    </lineage>
</organism>
<feature type="transmembrane region" description="Helical" evidence="1">
    <location>
        <begin position="131"/>
        <end position="151"/>
    </location>
</feature>
<feature type="transmembrane region" description="Helical" evidence="1">
    <location>
        <begin position="171"/>
        <end position="190"/>
    </location>
</feature>
<evidence type="ECO:0000313" key="2">
    <source>
        <dbReference type="EMBL" id="RPE64985.1"/>
    </source>
</evidence>
<evidence type="ECO:0000313" key="3">
    <source>
        <dbReference type="Proteomes" id="UP000272193"/>
    </source>
</evidence>
<dbReference type="RefSeq" id="WP_124223430.1">
    <property type="nucleotide sequence ID" value="NZ_RKQL01000005.1"/>
</dbReference>
<protein>
    <submittedName>
        <fullName evidence="2">Putative membrane protein</fullName>
    </submittedName>
</protein>
<keyword evidence="1" id="KW-1133">Transmembrane helix</keyword>
<accession>A0A3N4U9D7</accession>
<feature type="transmembrane region" description="Helical" evidence="1">
    <location>
        <begin position="28"/>
        <end position="48"/>
    </location>
</feature>